<dbReference type="GO" id="GO:0051301">
    <property type="term" value="P:cell division"/>
    <property type="evidence" value="ECO:0007669"/>
    <property type="project" value="UniProtKB-KW"/>
</dbReference>
<evidence type="ECO:0000313" key="14">
    <source>
        <dbReference type="Proteomes" id="UP000178495"/>
    </source>
</evidence>
<comment type="pathway">
    <text evidence="10">Cell wall biogenesis; peptidoglycan biosynthesis.</text>
</comment>
<dbReference type="GO" id="GO:0005975">
    <property type="term" value="P:carbohydrate metabolic process"/>
    <property type="evidence" value="ECO:0007669"/>
    <property type="project" value="InterPro"/>
</dbReference>
<dbReference type="CDD" id="cd03785">
    <property type="entry name" value="GT28_MurG"/>
    <property type="match status" value="1"/>
</dbReference>
<evidence type="ECO:0000256" key="4">
    <source>
        <dbReference type="ARBA" id="ARBA00022679"/>
    </source>
</evidence>
<dbReference type="GO" id="GO:0071555">
    <property type="term" value="P:cell wall organization"/>
    <property type="evidence" value="ECO:0007669"/>
    <property type="project" value="UniProtKB-KW"/>
</dbReference>
<dbReference type="GO" id="GO:0009252">
    <property type="term" value="P:peptidoglycan biosynthetic process"/>
    <property type="evidence" value="ECO:0007669"/>
    <property type="project" value="UniProtKB-UniRule"/>
</dbReference>
<feature type="binding site" evidence="10">
    <location>
        <position position="204"/>
    </location>
    <ligand>
        <name>UDP-N-acetyl-alpha-D-glucosamine</name>
        <dbReference type="ChEBI" id="CHEBI:57705"/>
    </ligand>
</feature>
<dbReference type="InterPro" id="IPR004276">
    <property type="entry name" value="GlycoTrans_28_N"/>
</dbReference>
<keyword evidence="5 10" id="KW-0133">Cell shape</keyword>
<keyword evidence="3 10" id="KW-0328">Glycosyltransferase</keyword>
<dbReference type="InterPro" id="IPR006009">
    <property type="entry name" value="GlcNAc_MurG"/>
</dbReference>
<dbReference type="SUPFAM" id="SSF53756">
    <property type="entry name" value="UDP-Glycosyltransferase/glycogen phosphorylase"/>
    <property type="match status" value="1"/>
</dbReference>
<feature type="binding site" evidence="10">
    <location>
        <position position="172"/>
    </location>
    <ligand>
        <name>UDP-N-acetyl-alpha-D-glucosamine</name>
        <dbReference type="ChEBI" id="CHEBI:57705"/>
    </ligand>
</feature>
<evidence type="ECO:0000256" key="2">
    <source>
        <dbReference type="ARBA" id="ARBA00022618"/>
    </source>
</evidence>
<feature type="domain" description="Glycosyltransferase family 28 N-terminal" evidence="11">
    <location>
        <begin position="7"/>
        <end position="149"/>
    </location>
</feature>
<sequence>MRRTKRILLTGGGSGGHVYPLVAVAEALRPLAEAQQASVDLYYLGPDDQYRQILDKAGIRTYGLAAGKIRRYVSLANFLDIPKFFIGLIQAFAKVFWIMPDAIFSKGGTGAFAVVFAGWFYRIPVVIHESDTVPGLTNLASSRFAKRIAVGFEIALQYFNPRKAVWTGNPVRSDLLKNQMNPGDAKHALHFDAETPLLLILGGSLGSQRINEFILPLLKELLHDTQVLHQTGFANYEEVKKLSQAALLDVSVGEELRTRYQAFPYLERDMRVALAAADLVVTRAGASNIFEIAAYGKPAILIPLLESANDHQRVNAYEFSKTGAAIVIEEPNLLPGIFLSQVKELLGNQNALRSMAKASLGFFRSNAAELISQEILKLV</sequence>
<comment type="caution">
    <text evidence="13">The sequence shown here is derived from an EMBL/GenBank/DDBJ whole genome shotgun (WGS) entry which is preliminary data.</text>
</comment>
<evidence type="ECO:0000259" key="11">
    <source>
        <dbReference type="Pfam" id="PF03033"/>
    </source>
</evidence>
<proteinExistence type="inferred from homology"/>
<evidence type="ECO:0000256" key="7">
    <source>
        <dbReference type="ARBA" id="ARBA00023136"/>
    </source>
</evidence>
<feature type="domain" description="Glycosyl transferase family 28 C-terminal" evidence="12">
    <location>
        <begin position="198"/>
        <end position="369"/>
    </location>
</feature>
<evidence type="ECO:0000256" key="10">
    <source>
        <dbReference type="HAMAP-Rule" id="MF_00033"/>
    </source>
</evidence>
<evidence type="ECO:0000256" key="6">
    <source>
        <dbReference type="ARBA" id="ARBA00022984"/>
    </source>
</evidence>
<feature type="binding site" evidence="10">
    <location>
        <begin position="14"/>
        <end position="16"/>
    </location>
    <ligand>
        <name>UDP-N-acetyl-alpha-D-glucosamine</name>
        <dbReference type="ChEBI" id="CHEBI:57705"/>
    </ligand>
</feature>
<evidence type="ECO:0000256" key="3">
    <source>
        <dbReference type="ARBA" id="ARBA00022676"/>
    </source>
</evidence>
<organism evidence="13 14">
    <name type="scientific">Candidatus Liptonbacteria bacterium RIFCSPLOWO2_01_FULL_56_20</name>
    <dbReference type="NCBI Taxonomy" id="1798652"/>
    <lineage>
        <taxon>Bacteria</taxon>
        <taxon>Candidatus Liptoniibacteriota</taxon>
    </lineage>
</organism>
<dbReference type="PANTHER" id="PTHR21015">
    <property type="entry name" value="UDP-N-ACETYLGLUCOSAMINE--N-ACETYLMURAMYL-(PENTAPEPTIDE) PYROPHOSPHORYL-UNDECAPRENOL N-ACETYLGLUCOSAMINE TRANSFERASE 1"/>
    <property type="match status" value="1"/>
</dbReference>
<dbReference type="AlphaFoldDB" id="A0A1G2CLB7"/>
<keyword evidence="2 10" id="KW-0132">Cell division</keyword>
<comment type="catalytic activity">
    <reaction evidence="10">
        <text>di-trans,octa-cis-undecaprenyl diphospho-N-acetyl-alpha-D-muramoyl-L-alanyl-D-glutamyl-meso-2,6-diaminopimeloyl-D-alanyl-D-alanine + UDP-N-acetyl-alpha-D-glucosamine = di-trans,octa-cis-undecaprenyl diphospho-[N-acetyl-alpha-D-glucosaminyl-(1-&gt;4)]-N-acetyl-alpha-D-muramoyl-L-alanyl-D-glutamyl-meso-2,6-diaminopimeloyl-D-alanyl-D-alanine + UDP + H(+)</text>
        <dbReference type="Rhea" id="RHEA:31227"/>
        <dbReference type="ChEBI" id="CHEBI:15378"/>
        <dbReference type="ChEBI" id="CHEBI:57705"/>
        <dbReference type="ChEBI" id="CHEBI:58223"/>
        <dbReference type="ChEBI" id="CHEBI:61387"/>
        <dbReference type="ChEBI" id="CHEBI:61388"/>
        <dbReference type="EC" id="2.4.1.227"/>
    </reaction>
</comment>
<name>A0A1G2CLB7_9BACT</name>
<comment type="caution">
    <text evidence="10">Lacks conserved residue(s) required for the propagation of feature annotation.</text>
</comment>
<keyword evidence="4 10" id="KW-0808">Transferase</keyword>
<dbReference type="PANTHER" id="PTHR21015:SF22">
    <property type="entry name" value="GLYCOSYLTRANSFERASE"/>
    <property type="match status" value="1"/>
</dbReference>
<dbReference type="UniPathway" id="UPA00219"/>
<gene>
    <name evidence="10" type="primary">murG</name>
    <name evidence="13" type="ORF">A3A43_01945</name>
</gene>
<comment type="function">
    <text evidence="10">Cell wall formation. Catalyzes the transfer of a GlcNAc subunit on undecaprenyl-pyrophosphoryl-MurNAc-pentapeptide (lipid intermediate I) to form undecaprenyl-pyrophosphoryl-MurNAc-(pentapeptide)GlcNAc (lipid intermediate II).</text>
</comment>
<comment type="subcellular location">
    <subcellularLocation>
        <location evidence="10">Cell membrane</location>
        <topology evidence="10">Peripheral membrane protein</topology>
        <orientation evidence="10">Cytoplasmic side</orientation>
    </subcellularLocation>
</comment>
<dbReference type="InterPro" id="IPR007235">
    <property type="entry name" value="Glyco_trans_28_C"/>
</dbReference>
<dbReference type="Proteomes" id="UP000178495">
    <property type="component" value="Unassembled WGS sequence"/>
</dbReference>
<keyword evidence="1 10" id="KW-1003">Cell membrane</keyword>
<comment type="similarity">
    <text evidence="10">Belongs to the glycosyltransferase 28 family. MurG subfamily.</text>
</comment>
<dbReference type="HAMAP" id="MF_00033">
    <property type="entry name" value="MurG"/>
    <property type="match status" value="1"/>
</dbReference>
<keyword evidence="6 10" id="KW-0573">Peptidoglycan synthesis</keyword>
<dbReference type="GO" id="GO:0008360">
    <property type="term" value="P:regulation of cell shape"/>
    <property type="evidence" value="ECO:0007669"/>
    <property type="project" value="UniProtKB-KW"/>
</dbReference>
<dbReference type="GO" id="GO:0005886">
    <property type="term" value="C:plasma membrane"/>
    <property type="evidence" value="ECO:0007669"/>
    <property type="project" value="UniProtKB-SubCell"/>
</dbReference>
<dbReference type="STRING" id="1798652.A3A43_01945"/>
<keyword evidence="7 10" id="KW-0472">Membrane</keyword>
<accession>A0A1G2CLB7</accession>
<evidence type="ECO:0000259" key="12">
    <source>
        <dbReference type="Pfam" id="PF04101"/>
    </source>
</evidence>
<dbReference type="Gene3D" id="3.40.50.2000">
    <property type="entry name" value="Glycogen Phosphorylase B"/>
    <property type="match status" value="2"/>
</dbReference>
<keyword evidence="9 10" id="KW-0961">Cell wall biogenesis/degradation</keyword>
<evidence type="ECO:0000256" key="8">
    <source>
        <dbReference type="ARBA" id="ARBA00023306"/>
    </source>
</evidence>
<dbReference type="Pfam" id="PF03033">
    <property type="entry name" value="Glyco_transf_28"/>
    <property type="match status" value="1"/>
</dbReference>
<evidence type="ECO:0000256" key="1">
    <source>
        <dbReference type="ARBA" id="ARBA00022475"/>
    </source>
</evidence>
<evidence type="ECO:0000313" key="13">
    <source>
        <dbReference type="EMBL" id="OGZ01530.1"/>
    </source>
</evidence>
<reference evidence="13 14" key="1">
    <citation type="journal article" date="2016" name="Nat. Commun.">
        <title>Thousands of microbial genomes shed light on interconnected biogeochemical processes in an aquifer system.</title>
        <authorList>
            <person name="Anantharaman K."/>
            <person name="Brown C.T."/>
            <person name="Hug L.A."/>
            <person name="Sharon I."/>
            <person name="Castelle C.J."/>
            <person name="Probst A.J."/>
            <person name="Thomas B.C."/>
            <person name="Singh A."/>
            <person name="Wilkins M.J."/>
            <person name="Karaoz U."/>
            <person name="Brodie E.L."/>
            <person name="Williams K.H."/>
            <person name="Hubbard S.S."/>
            <person name="Banfield J.F."/>
        </authorList>
    </citation>
    <scope>NUCLEOTIDE SEQUENCE [LARGE SCALE GENOMIC DNA]</scope>
</reference>
<evidence type="ECO:0000256" key="9">
    <source>
        <dbReference type="ARBA" id="ARBA00023316"/>
    </source>
</evidence>
<dbReference type="GO" id="GO:0051991">
    <property type="term" value="F:UDP-N-acetyl-D-glucosamine:N-acetylmuramoyl-L-alanyl-D-glutamyl-meso-2,6-diaminopimelyl-D-alanyl-D-alanine-diphosphoundecaprenol 4-beta-N-acetylglucosaminlytransferase activity"/>
    <property type="evidence" value="ECO:0007669"/>
    <property type="project" value="RHEA"/>
</dbReference>
<protein>
    <recommendedName>
        <fullName evidence="10">UDP-N-acetylglucosamine--N-acetylmuramyl-(pentapeptide) pyrophosphoryl-undecaprenol N-acetylglucosamine transferase</fullName>
        <ecNumber evidence="10">2.4.1.227</ecNumber>
    </recommendedName>
    <alternativeName>
        <fullName evidence="10">Undecaprenyl-PP-MurNAc-pentapeptide-UDPGlcNAc GlcNAc transferase</fullName>
    </alternativeName>
</protein>
<dbReference type="EMBL" id="MHLC01000008">
    <property type="protein sequence ID" value="OGZ01530.1"/>
    <property type="molecule type" value="Genomic_DNA"/>
</dbReference>
<dbReference type="GO" id="GO:0050511">
    <property type="term" value="F:undecaprenyldiphospho-muramoylpentapeptide beta-N-acetylglucosaminyltransferase activity"/>
    <property type="evidence" value="ECO:0007669"/>
    <property type="project" value="UniProtKB-UniRule"/>
</dbReference>
<dbReference type="Pfam" id="PF04101">
    <property type="entry name" value="Glyco_tran_28_C"/>
    <property type="match status" value="1"/>
</dbReference>
<dbReference type="EC" id="2.4.1.227" evidence="10"/>
<keyword evidence="8 10" id="KW-0131">Cell cycle</keyword>
<evidence type="ECO:0000256" key="5">
    <source>
        <dbReference type="ARBA" id="ARBA00022960"/>
    </source>
</evidence>
<feature type="binding site" evidence="10">
    <location>
        <position position="312"/>
    </location>
    <ligand>
        <name>UDP-N-acetyl-alpha-D-glucosamine</name>
        <dbReference type="ChEBI" id="CHEBI:57705"/>
    </ligand>
</feature>